<evidence type="ECO:0000256" key="8">
    <source>
        <dbReference type="ARBA" id="ARBA00023136"/>
    </source>
</evidence>
<feature type="compositionally biased region" description="Low complexity" evidence="12">
    <location>
        <begin position="101"/>
        <end position="120"/>
    </location>
</feature>
<evidence type="ECO:0000256" key="9">
    <source>
        <dbReference type="ARBA" id="ARBA00047899"/>
    </source>
</evidence>
<comment type="subcellular location">
    <subcellularLocation>
        <location evidence="1">Membrane</location>
    </subcellularLocation>
</comment>
<keyword evidence="7 11" id="KW-0067">ATP-binding</keyword>
<evidence type="ECO:0000256" key="10">
    <source>
        <dbReference type="ARBA" id="ARBA00048679"/>
    </source>
</evidence>
<dbReference type="InterPro" id="IPR008271">
    <property type="entry name" value="Ser/Thr_kinase_AS"/>
</dbReference>
<dbReference type="FunFam" id="3.30.200.20:FF:000060">
    <property type="entry name" value="Serine/threonine-protein kinase isoform 1"/>
    <property type="match status" value="1"/>
</dbReference>
<dbReference type="InParanoid" id="H3HDP2"/>
<dbReference type="SMART" id="SM00220">
    <property type="entry name" value="S_TKc"/>
    <property type="match status" value="1"/>
</dbReference>
<dbReference type="HOGENOM" id="CLU_020962_0_0_1"/>
<dbReference type="InterPro" id="IPR001245">
    <property type="entry name" value="Ser-Thr/Tyr_kinase_cat_dom"/>
</dbReference>
<dbReference type="EMBL" id="DS566067">
    <property type="status" value="NOT_ANNOTATED_CDS"/>
    <property type="molecule type" value="Genomic_DNA"/>
</dbReference>
<dbReference type="InterPro" id="IPR008927">
    <property type="entry name" value="6-PGluconate_DH-like_C_sf"/>
</dbReference>
<dbReference type="VEuPathDB" id="FungiDB:KRP22_5782"/>
<dbReference type="EnsemblProtists" id="Phyra96315">
    <property type="protein sequence ID" value="Phyra96315"/>
    <property type="gene ID" value="Phyra96315"/>
</dbReference>
<dbReference type="eggNOG" id="KOG0192">
    <property type="taxonomic scope" value="Eukaryota"/>
</dbReference>
<dbReference type="Pfam" id="PF07714">
    <property type="entry name" value="PK_Tyr_Ser-Thr"/>
    <property type="match status" value="1"/>
</dbReference>
<dbReference type="AlphaFoldDB" id="H3HDP2"/>
<dbReference type="CDD" id="cd13999">
    <property type="entry name" value="STKc_MAP3K-like"/>
    <property type="match status" value="1"/>
</dbReference>
<dbReference type="Gene3D" id="3.30.200.20">
    <property type="entry name" value="Phosphorylase Kinase, domain 1"/>
    <property type="match status" value="1"/>
</dbReference>
<evidence type="ECO:0000256" key="11">
    <source>
        <dbReference type="PROSITE-ProRule" id="PRU10141"/>
    </source>
</evidence>
<feature type="compositionally biased region" description="Low complexity" evidence="12">
    <location>
        <begin position="134"/>
        <end position="144"/>
    </location>
</feature>
<dbReference type="GO" id="GO:0016020">
    <property type="term" value="C:membrane"/>
    <property type="evidence" value="ECO:0007669"/>
    <property type="project" value="UniProtKB-SubCell"/>
</dbReference>
<dbReference type="SUPFAM" id="SSF56112">
    <property type="entry name" value="Protein kinase-like (PK-like)"/>
    <property type="match status" value="1"/>
</dbReference>
<evidence type="ECO:0000313" key="14">
    <source>
        <dbReference type="EnsemblProtists" id="Phyra96315"/>
    </source>
</evidence>
<keyword evidence="15" id="KW-1185">Reference proteome</keyword>
<dbReference type="EC" id="2.7.11.1" evidence="2"/>
<evidence type="ECO:0000259" key="13">
    <source>
        <dbReference type="PROSITE" id="PS50011"/>
    </source>
</evidence>
<dbReference type="InterPro" id="IPR017441">
    <property type="entry name" value="Protein_kinase_ATP_BS"/>
</dbReference>
<dbReference type="GO" id="GO:0004674">
    <property type="term" value="F:protein serine/threonine kinase activity"/>
    <property type="evidence" value="ECO:0000318"/>
    <property type="project" value="GO_Central"/>
</dbReference>
<reference evidence="15" key="1">
    <citation type="journal article" date="2006" name="Science">
        <title>Phytophthora genome sequences uncover evolutionary origins and mechanisms of pathogenesis.</title>
        <authorList>
            <person name="Tyler B.M."/>
            <person name="Tripathy S."/>
            <person name="Zhang X."/>
            <person name="Dehal P."/>
            <person name="Jiang R.H."/>
            <person name="Aerts A."/>
            <person name="Arredondo F.D."/>
            <person name="Baxter L."/>
            <person name="Bensasson D."/>
            <person name="Beynon J.L."/>
            <person name="Chapman J."/>
            <person name="Damasceno C.M."/>
            <person name="Dorrance A.E."/>
            <person name="Dou D."/>
            <person name="Dickerman A.W."/>
            <person name="Dubchak I.L."/>
            <person name="Garbelotto M."/>
            <person name="Gijzen M."/>
            <person name="Gordon S.G."/>
            <person name="Govers F."/>
            <person name="Grunwald N.J."/>
            <person name="Huang W."/>
            <person name="Ivors K.L."/>
            <person name="Jones R.W."/>
            <person name="Kamoun S."/>
            <person name="Krampis K."/>
            <person name="Lamour K.H."/>
            <person name="Lee M.K."/>
            <person name="McDonald W.H."/>
            <person name="Medina M."/>
            <person name="Meijer H.J."/>
            <person name="Nordberg E.K."/>
            <person name="Maclean D.J."/>
            <person name="Ospina-Giraldo M.D."/>
            <person name="Morris P.F."/>
            <person name="Phuntumart V."/>
            <person name="Putnam N.H."/>
            <person name="Rash S."/>
            <person name="Rose J.K."/>
            <person name="Sakihama Y."/>
            <person name="Salamov A.A."/>
            <person name="Savidor A."/>
            <person name="Scheuring C.F."/>
            <person name="Smith B.M."/>
            <person name="Sobral B.W."/>
            <person name="Terry A."/>
            <person name="Torto-Alalibo T.A."/>
            <person name="Win J."/>
            <person name="Xu Z."/>
            <person name="Zhang H."/>
            <person name="Grigoriev I.V."/>
            <person name="Rokhsar D.S."/>
            <person name="Boore J.L."/>
        </authorList>
    </citation>
    <scope>NUCLEOTIDE SEQUENCE [LARGE SCALE GENOMIC DNA]</scope>
    <source>
        <strain evidence="15">Pr102</strain>
    </source>
</reference>
<evidence type="ECO:0000256" key="12">
    <source>
        <dbReference type="SAM" id="MobiDB-lite"/>
    </source>
</evidence>
<dbReference type="PANTHER" id="PTHR44329:SF288">
    <property type="entry name" value="MITOGEN-ACTIVATED PROTEIN KINASE KINASE KINASE 20"/>
    <property type="match status" value="1"/>
</dbReference>
<dbReference type="Proteomes" id="UP000005238">
    <property type="component" value="Unassembled WGS sequence"/>
</dbReference>
<dbReference type="OMA" id="TRQCPYE"/>
<dbReference type="Pfam" id="PF03807">
    <property type="entry name" value="F420_oxidored"/>
    <property type="match status" value="1"/>
</dbReference>
<feature type="domain" description="Protein kinase" evidence="13">
    <location>
        <begin position="317"/>
        <end position="571"/>
    </location>
</feature>
<dbReference type="VEuPathDB" id="FungiDB:KRP23_6413"/>
<protein>
    <recommendedName>
        <fullName evidence="2">non-specific serine/threonine protein kinase</fullName>
        <ecNumber evidence="2">2.7.11.1</ecNumber>
    </recommendedName>
</protein>
<dbReference type="Gene3D" id="1.10.510.10">
    <property type="entry name" value="Transferase(Phosphotransferase) domain 1"/>
    <property type="match status" value="1"/>
</dbReference>
<reference evidence="14" key="2">
    <citation type="submission" date="2015-06" db="UniProtKB">
        <authorList>
            <consortium name="EnsemblProtists"/>
        </authorList>
    </citation>
    <scope>IDENTIFICATION</scope>
    <source>
        <strain evidence="14">Pr102</strain>
    </source>
</reference>
<dbReference type="GO" id="GO:0007165">
    <property type="term" value="P:signal transduction"/>
    <property type="evidence" value="ECO:0000318"/>
    <property type="project" value="GO_Central"/>
</dbReference>
<dbReference type="PROSITE" id="PS00108">
    <property type="entry name" value="PROTEIN_KINASE_ST"/>
    <property type="match status" value="1"/>
</dbReference>
<evidence type="ECO:0000256" key="4">
    <source>
        <dbReference type="ARBA" id="ARBA00022679"/>
    </source>
</evidence>
<dbReference type="PANTHER" id="PTHR44329">
    <property type="entry name" value="SERINE/THREONINE-PROTEIN KINASE TNNI3K-RELATED"/>
    <property type="match status" value="1"/>
</dbReference>
<dbReference type="VEuPathDB" id="FungiDB:KRP23_6414"/>
<evidence type="ECO:0000256" key="1">
    <source>
        <dbReference type="ARBA" id="ARBA00004370"/>
    </source>
</evidence>
<organism evidence="14 15">
    <name type="scientific">Phytophthora ramorum</name>
    <name type="common">Sudden oak death agent</name>
    <dbReference type="NCBI Taxonomy" id="164328"/>
    <lineage>
        <taxon>Eukaryota</taxon>
        <taxon>Sar</taxon>
        <taxon>Stramenopiles</taxon>
        <taxon>Oomycota</taxon>
        <taxon>Peronosporomycetes</taxon>
        <taxon>Peronosporales</taxon>
        <taxon>Peronosporaceae</taxon>
        <taxon>Phytophthora</taxon>
    </lineage>
</organism>
<keyword evidence="8" id="KW-0472">Membrane</keyword>
<dbReference type="InterPro" id="IPR036291">
    <property type="entry name" value="NAD(P)-bd_dom_sf"/>
</dbReference>
<keyword evidence="6" id="KW-0418">Kinase</keyword>
<sequence length="835" mass="91355">MFGMDPVLSGSLCFLVLAIAMYLKFIREQPWGDEELSDHKNSPVDGDDTMPFLHPASPAGRQQQIRGAGQGRQQVNQKQQTTQQQPQPHHGYAGFKQNRQTASSAVVAAGGDPGAATGATYLPKKQPMRRRTHSATATSAAPPSNKVKSGVVATADGGELGGPMMDQLPTTIYEGANYDQFRQQRQPQDSGRNQHRITFDDYDEEMGFLSPPRHADAADDSLENTPERGRNTLRIGEQYRGGALLEAPDIAEASPDAKTLKTNIERQFVRDVAPPAQMQLEVARKARIPLFLHSPMRRRPKLSKAKNDSLHVDYNELQIEEMIGQGAFGTVHRAKWRGTAVAVKILVCQYLTADILEEFEAEVQIMSILRHPNICLLMGACLEPPTRCLVIEYLPRGSLWNVLRQDVVIDMGKQYGFARDTALGMNYLHSFQPPILHRDLKSPNLLIDSAYSLKISDFGLARVRAHFQTMTGNCGTTQWMAPEVLAAEKYTEKADVFSYGVVVWETVTRQCPYEGLTQIQAALGVLNNNLRPTVPENCPPLFKKLMTLCWVSSPEKRPSFEAVLEILNSSTDGSVCTGKIGSAVFSGFCSANGWQPKHAYVSARTKAKAEALVAKFPGRVSIVASNQEIVDQSDVVFIGLLPHVAREELPKLSFAGKKVVSMMATIPYDELLQLVKLSKESVVRSVPLPAAAKRAGPILAYPDNAFARDLFAQVGTPVMVAEEAEITKLTGITALISFFYATCDTTQKWCVNNGVGDQASRDYIASFFHALASAGAESTEGFGEMADEAATPGGLNEQVHRALQGNGGYELVADQLDAIFKRLSGTDPAPRPAHN</sequence>
<dbReference type="InterPro" id="IPR028939">
    <property type="entry name" value="P5C_Rdtase_cat_N"/>
</dbReference>
<dbReference type="SUPFAM" id="SSF48179">
    <property type="entry name" value="6-phosphogluconate dehydrogenase C-terminal domain-like"/>
    <property type="match status" value="1"/>
</dbReference>
<comment type="catalytic activity">
    <reaction evidence="10">
        <text>L-seryl-[protein] + ATP = O-phospho-L-seryl-[protein] + ADP + H(+)</text>
        <dbReference type="Rhea" id="RHEA:17989"/>
        <dbReference type="Rhea" id="RHEA-COMP:9863"/>
        <dbReference type="Rhea" id="RHEA-COMP:11604"/>
        <dbReference type="ChEBI" id="CHEBI:15378"/>
        <dbReference type="ChEBI" id="CHEBI:29999"/>
        <dbReference type="ChEBI" id="CHEBI:30616"/>
        <dbReference type="ChEBI" id="CHEBI:83421"/>
        <dbReference type="ChEBI" id="CHEBI:456216"/>
        <dbReference type="EC" id="2.7.11.1"/>
    </reaction>
</comment>
<evidence type="ECO:0000256" key="5">
    <source>
        <dbReference type="ARBA" id="ARBA00022741"/>
    </source>
</evidence>
<accession>H3HDP2</accession>
<dbReference type="STRING" id="164328.H3HDP2"/>
<keyword evidence="5 11" id="KW-0547">Nucleotide-binding</keyword>
<evidence type="ECO:0000313" key="15">
    <source>
        <dbReference type="Proteomes" id="UP000005238"/>
    </source>
</evidence>
<feature type="region of interest" description="Disordered" evidence="12">
    <location>
        <begin position="34"/>
        <end position="150"/>
    </location>
</feature>
<dbReference type="InterPro" id="IPR011009">
    <property type="entry name" value="Kinase-like_dom_sf"/>
</dbReference>
<evidence type="ECO:0000256" key="3">
    <source>
        <dbReference type="ARBA" id="ARBA00022527"/>
    </source>
</evidence>
<dbReference type="VEuPathDB" id="FungiDB:KRP22_5781"/>
<dbReference type="GO" id="GO:0005524">
    <property type="term" value="F:ATP binding"/>
    <property type="evidence" value="ECO:0007669"/>
    <property type="project" value="UniProtKB-UniRule"/>
</dbReference>
<dbReference type="Gene3D" id="3.40.50.720">
    <property type="entry name" value="NAD(P)-binding Rossmann-like Domain"/>
    <property type="match status" value="1"/>
</dbReference>
<dbReference type="PROSITE" id="PS00107">
    <property type="entry name" value="PROTEIN_KINASE_ATP"/>
    <property type="match status" value="1"/>
</dbReference>
<keyword evidence="4" id="KW-0808">Transferase</keyword>
<dbReference type="PRINTS" id="PR00109">
    <property type="entry name" value="TYRKINASE"/>
</dbReference>
<feature type="binding site" evidence="11">
    <location>
        <position position="344"/>
    </location>
    <ligand>
        <name>ATP</name>
        <dbReference type="ChEBI" id="CHEBI:30616"/>
    </ligand>
</feature>
<dbReference type="InterPro" id="IPR051681">
    <property type="entry name" value="Ser/Thr_Kinases-Pseudokinases"/>
</dbReference>
<comment type="catalytic activity">
    <reaction evidence="9">
        <text>L-threonyl-[protein] + ATP = O-phospho-L-threonyl-[protein] + ADP + H(+)</text>
        <dbReference type="Rhea" id="RHEA:46608"/>
        <dbReference type="Rhea" id="RHEA-COMP:11060"/>
        <dbReference type="Rhea" id="RHEA-COMP:11605"/>
        <dbReference type="ChEBI" id="CHEBI:15378"/>
        <dbReference type="ChEBI" id="CHEBI:30013"/>
        <dbReference type="ChEBI" id="CHEBI:30616"/>
        <dbReference type="ChEBI" id="CHEBI:61977"/>
        <dbReference type="ChEBI" id="CHEBI:456216"/>
        <dbReference type="EC" id="2.7.11.1"/>
    </reaction>
</comment>
<evidence type="ECO:0000256" key="7">
    <source>
        <dbReference type="ARBA" id="ARBA00022840"/>
    </source>
</evidence>
<dbReference type="InterPro" id="IPR000719">
    <property type="entry name" value="Prot_kinase_dom"/>
</dbReference>
<keyword evidence="3" id="KW-0723">Serine/threonine-protein kinase</keyword>
<evidence type="ECO:0000256" key="2">
    <source>
        <dbReference type="ARBA" id="ARBA00012513"/>
    </source>
</evidence>
<name>H3HDP2_PHYRM</name>
<proteinExistence type="predicted"/>
<dbReference type="PROSITE" id="PS50011">
    <property type="entry name" value="PROTEIN_KINASE_DOM"/>
    <property type="match status" value="1"/>
</dbReference>
<feature type="compositionally biased region" description="Low complexity" evidence="12">
    <location>
        <begin position="59"/>
        <end position="87"/>
    </location>
</feature>
<dbReference type="SUPFAM" id="SSF51735">
    <property type="entry name" value="NAD(P)-binding Rossmann-fold domains"/>
    <property type="match status" value="1"/>
</dbReference>
<evidence type="ECO:0000256" key="6">
    <source>
        <dbReference type="ARBA" id="ARBA00022777"/>
    </source>
</evidence>
<dbReference type="FunFam" id="1.10.510.10:FF:000476">
    <property type="entry name" value="PAS domain-containing protein tyrosine kinase family protein"/>
    <property type="match status" value="1"/>
</dbReference>